<evidence type="ECO:0000259" key="2">
    <source>
        <dbReference type="Pfam" id="PF00561"/>
    </source>
</evidence>
<dbReference type="InterPro" id="IPR029058">
    <property type="entry name" value="AB_hydrolase_fold"/>
</dbReference>
<gene>
    <name evidence="3" type="ORF">DI536_13465</name>
</gene>
<evidence type="ECO:0000313" key="3">
    <source>
        <dbReference type="EMBL" id="PZR13288.1"/>
    </source>
</evidence>
<dbReference type="AlphaFoldDB" id="A0A2W5UVP0"/>
<accession>A0A2W5UVP0</accession>
<dbReference type="Proteomes" id="UP000249061">
    <property type="component" value="Unassembled WGS sequence"/>
</dbReference>
<comment type="caution">
    <text evidence="3">The sequence shown here is derived from an EMBL/GenBank/DDBJ whole genome shotgun (WGS) entry which is preliminary data.</text>
</comment>
<dbReference type="PANTHER" id="PTHR43329">
    <property type="entry name" value="EPOXIDE HYDROLASE"/>
    <property type="match status" value="1"/>
</dbReference>
<protein>
    <submittedName>
        <fullName evidence="3">Alpha/beta hydrolase</fullName>
    </submittedName>
</protein>
<proteinExistence type="predicted"/>
<dbReference type="Pfam" id="PF00561">
    <property type="entry name" value="Abhydrolase_1"/>
    <property type="match status" value="1"/>
</dbReference>
<organism evidence="3 4">
    <name type="scientific">Archangium gephyra</name>
    <dbReference type="NCBI Taxonomy" id="48"/>
    <lineage>
        <taxon>Bacteria</taxon>
        <taxon>Pseudomonadati</taxon>
        <taxon>Myxococcota</taxon>
        <taxon>Myxococcia</taxon>
        <taxon>Myxococcales</taxon>
        <taxon>Cystobacterineae</taxon>
        <taxon>Archangiaceae</taxon>
        <taxon>Archangium</taxon>
    </lineage>
</organism>
<reference evidence="3 4" key="1">
    <citation type="submission" date="2017-08" db="EMBL/GenBank/DDBJ databases">
        <title>Infants hospitalized years apart are colonized by the same room-sourced microbial strains.</title>
        <authorList>
            <person name="Brooks B."/>
            <person name="Olm M.R."/>
            <person name="Firek B.A."/>
            <person name="Baker R."/>
            <person name="Thomas B.C."/>
            <person name="Morowitz M.J."/>
            <person name="Banfield J.F."/>
        </authorList>
    </citation>
    <scope>NUCLEOTIDE SEQUENCE [LARGE SCALE GENOMIC DNA]</scope>
    <source>
        <strain evidence="3">S2_003_000_R2_14</strain>
    </source>
</reference>
<evidence type="ECO:0000313" key="4">
    <source>
        <dbReference type="Proteomes" id="UP000249061"/>
    </source>
</evidence>
<dbReference type="SUPFAM" id="SSF53474">
    <property type="entry name" value="alpha/beta-Hydrolases"/>
    <property type="match status" value="1"/>
</dbReference>
<sequence>MRAESIFLNANGLRFGALSWGAGPLVLAFHGFPDTAHTWSELGPRLAARRFRVVAPFMRGYAPTEAPRRDATSRDLGLDVLGIANTLGETVVHLVGSDWGAEAVHAAVGLEPTRFTTLTTVGIPHRAAVKPSPGLAWALRHFVMLQLPGAEARFAADDFAQLEHLSRRWSPTWQPSANDLEAMKASFRQPGTVHAALGYYRASSVLVPEFMKKKVAVPTLCVAGRDDPSVSPAQYEPTRRHFTGHFEVLTIKGGHFCHREDPDVFAAALLRHFGAAPVDANVSGAARGFRVVD</sequence>
<keyword evidence="1 3" id="KW-0378">Hydrolase</keyword>
<dbReference type="Gene3D" id="3.40.50.1820">
    <property type="entry name" value="alpha/beta hydrolase"/>
    <property type="match status" value="1"/>
</dbReference>
<dbReference type="PRINTS" id="PR00412">
    <property type="entry name" value="EPOXHYDRLASE"/>
</dbReference>
<dbReference type="InterPro" id="IPR000639">
    <property type="entry name" value="Epox_hydrolase-like"/>
</dbReference>
<dbReference type="GO" id="GO:0016787">
    <property type="term" value="F:hydrolase activity"/>
    <property type="evidence" value="ECO:0007669"/>
    <property type="project" value="UniProtKB-KW"/>
</dbReference>
<name>A0A2W5UVP0_9BACT</name>
<feature type="domain" description="AB hydrolase-1" evidence="2">
    <location>
        <begin position="24"/>
        <end position="260"/>
    </location>
</feature>
<dbReference type="EMBL" id="QFQP01000010">
    <property type="protein sequence ID" value="PZR13288.1"/>
    <property type="molecule type" value="Genomic_DNA"/>
</dbReference>
<evidence type="ECO:0000256" key="1">
    <source>
        <dbReference type="ARBA" id="ARBA00022801"/>
    </source>
</evidence>
<dbReference type="InterPro" id="IPR000073">
    <property type="entry name" value="AB_hydrolase_1"/>
</dbReference>